<evidence type="ECO:0000256" key="4">
    <source>
        <dbReference type="ARBA" id="ARBA00022807"/>
    </source>
</evidence>
<comment type="similarity">
    <text evidence="1">Belongs to the peptidase C1 family.</text>
</comment>
<dbReference type="PRINTS" id="PR00705">
    <property type="entry name" value="PAPAIN"/>
</dbReference>
<dbReference type="EMBL" id="JBICBT010000393">
    <property type="protein sequence ID" value="KAL3115222.1"/>
    <property type="molecule type" value="Genomic_DNA"/>
</dbReference>
<dbReference type="InterPro" id="IPR013128">
    <property type="entry name" value="Peptidase_C1A"/>
</dbReference>
<feature type="domain" description="Peptidase C1A papain C-terminal" evidence="5">
    <location>
        <begin position="12"/>
        <end position="205"/>
    </location>
</feature>
<sequence>MLSELADHENDFPTSLDLRYTRRGERRIPYPQNQEHCGACWAFSAALVHSAAVFESRVGERDRLVLYSAQYLVDCTIRKKPSEACNGIAVMKALNRLSTDGVPLDALYPYLSGKTGQKVYCTHNHWTYKRKEVYDPSPEECKAAEEDPDNSMHIISIVGYGEEGGKPFWLIVNSSYGLEWGDNGEAKFVRGNNACGIEDYGYYVKSVEHY</sequence>
<dbReference type="Proteomes" id="UP001620626">
    <property type="component" value="Unassembled WGS sequence"/>
</dbReference>
<evidence type="ECO:0000256" key="1">
    <source>
        <dbReference type="ARBA" id="ARBA00008455"/>
    </source>
</evidence>
<evidence type="ECO:0000256" key="2">
    <source>
        <dbReference type="ARBA" id="ARBA00022670"/>
    </source>
</evidence>
<evidence type="ECO:0000259" key="5">
    <source>
        <dbReference type="SMART" id="SM00645"/>
    </source>
</evidence>
<accession>A0ABD2LIZ8</accession>
<dbReference type="Gene3D" id="3.90.70.10">
    <property type="entry name" value="Cysteine proteinases"/>
    <property type="match status" value="1"/>
</dbReference>
<keyword evidence="2" id="KW-0645">Protease</keyword>
<proteinExistence type="inferred from homology"/>
<dbReference type="InterPro" id="IPR038765">
    <property type="entry name" value="Papain-like_cys_pep_sf"/>
</dbReference>
<dbReference type="SUPFAM" id="SSF54001">
    <property type="entry name" value="Cysteine proteinases"/>
    <property type="match status" value="1"/>
</dbReference>
<dbReference type="PANTHER" id="PTHR12411">
    <property type="entry name" value="CYSTEINE PROTEASE FAMILY C1-RELATED"/>
    <property type="match status" value="1"/>
</dbReference>
<dbReference type="GO" id="GO:0006508">
    <property type="term" value="P:proteolysis"/>
    <property type="evidence" value="ECO:0007669"/>
    <property type="project" value="UniProtKB-KW"/>
</dbReference>
<keyword evidence="3" id="KW-0378">Hydrolase</keyword>
<dbReference type="Pfam" id="PF00112">
    <property type="entry name" value="Peptidase_C1"/>
    <property type="match status" value="2"/>
</dbReference>
<dbReference type="SMART" id="SM00645">
    <property type="entry name" value="Pept_C1"/>
    <property type="match status" value="1"/>
</dbReference>
<dbReference type="InterPro" id="IPR000668">
    <property type="entry name" value="Peptidase_C1A_C"/>
</dbReference>
<dbReference type="AlphaFoldDB" id="A0ABD2LIZ8"/>
<dbReference type="GO" id="GO:0008234">
    <property type="term" value="F:cysteine-type peptidase activity"/>
    <property type="evidence" value="ECO:0007669"/>
    <property type="project" value="UniProtKB-KW"/>
</dbReference>
<comment type="caution">
    <text evidence="6">The sequence shown here is derived from an EMBL/GenBank/DDBJ whole genome shotgun (WGS) entry which is preliminary data.</text>
</comment>
<evidence type="ECO:0000313" key="7">
    <source>
        <dbReference type="Proteomes" id="UP001620626"/>
    </source>
</evidence>
<protein>
    <recommendedName>
        <fullName evidence="5">Peptidase C1A papain C-terminal domain-containing protein</fullName>
    </recommendedName>
</protein>
<evidence type="ECO:0000313" key="6">
    <source>
        <dbReference type="EMBL" id="KAL3115222.1"/>
    </source>
</evidence>
<evidence type="ECO:0000256" key="3">
    <source>
        <dbReference type="ARBA" id="ARBA00022801"/>
    </source>
</evidence>
<keyword evidence="7" id="KW-1185">Reference proteome</keyword>
<dbReference type="Gene3D" id="2.40.50.170">
    <property type="entry name" value="Cysteine proteinases. Chain C"/>
    <property type="match status" value="1"/>
</dbReference>
<keyword evidence="4" id="KW-0788">Thiol protease</keyword>
<organism evidence="6 7">
    <name type="scientific">Heterodera trifolii</name>
    <dbReference type="NCBI Taxonomy" id="157864"/>
    <lineage>
        <taxon>Eukaryota</taxon>
        <taxon>Metazoa</taxon>
        <taxon>Ecdysozoa</taxon>
        <taxon>Nematoda</taxon>
        <taxon>Chromadorea</taxon>
        <taxon>Rhabditida</taxon>
        <taxon>Tylenchina</taxon>
        <taxon>Tylenchomorpha</taxon>
        <taxon>Tylenchoidea</taxon>
        <taxon>Heteroderidae</taxon>
        <taxon>Heteroderinae</taxon>
        <taxon>Heterodera</taxon>
    </lineage>
</organism>
<gene>
    <name evidence="6" type="ORF">niasHT_016433</name>
</gene>
<dbReference type="PROSITE" id="PS00139">
    <property type="entry name" value="THIOL_PROTEASE_CYS"/>
    <property type="match status" value="1"/>
</dbReference>
<dbReference type="InterPro" id="IPR000169">
    <property type="entry name" value="Pept_cys_AS"/>
</dbReference>
<name>A0ABD2LIZ8_9BILA</name>
<reference evidence="6 7" key="1">
    <citation type="submission" date="2024-10" db="EMBL/GenBank/DDBJ databases">
        <authorList>
            <person name="Kim D."/>
        </authorList>
    </citation>
    <scope>NUCLEOTIDE SEQUENCE [LARGE SCALE GENOMIC DNA]</scope>
    <source>
        <strain evidence="6">BH-2024</strain>
    </source>
</reference>